<protein>
    <recommendedName>
        <fullName evidence="3">ATP-grasp domain-containing protein</fullName>
    </recommendedName>
</protein>
<dbReference type="RefSeq" id="WP_190966039.1">
    <property type="nucleotide sequence ID" value="NZ_JACJTB010000001.1"/>
</dbReference>
<evidence type="ECO:0000313" key="1">
    <source>
        <dbReference type="EMBL" id="MBD2593091.1"/>
    </source>
</evidence>
<dbReference type="EMBL" id="JACJTB010000001">
    <property type="protein sequence ID" value="MBD2593091.1"/>
    <property type="molecule type" value="Genomic_DNA"/>
</dbReference>
<dbReference type="Proteomes" id="UP000603457">
    <property type="component" value="Unassembled WGS sequence"/>
</dbReference>
<dbReference type="SUPFAM" id="SSF56059">
    <property type="entry name" value="Glutathione synthetase ATP-binding domain-like"/>
    <property type="match status" value="1"/>
</dbReference>
<accession>A0ABR8FP45</accession>
<sequence length="380" mass="44273">MMTNKIEQIVSKSDIGDNFNRSILICHTEQTHEDFEFVLAGLSAKNVKTYIFNIQPLLYGSLDFADFINRFDWKKIDVIDIRYCRGIPRRWEKGYKNIFRELKQFLDLQKSQGNAISITPSFETLNWVLDKASYIKELQQKGIPTVHTIIVSHWQLSEFDIADYLNQDGVEKIVLKPAIGSGADGLEFIIRVKNEAHRYEVKTYSREPDDQVTQKLIKLKNNQQLYNYFQNSCRCFNVSKLVQKFEKLKREISAVFVGNTPHFIERTIDVNTEIAHEKFGGENIFILNPPEAWQTFAQDVYQVLLDSVKKTVSIRIDIFELVDGKLILNEVEGASHRVLFPETLQYYKQDILAEKQEISQLKLETMSPLKNYIEMLCNLH</sequence>
<evidence type="ECO:0000313" key="2">
    <source>
        <dbReference type="Proteomes" id="UP000603457"/>
    </source>
</evidence>
<organism evidence="1 2">
    <name type="scientific">Nostoc spongiaeforme FACHB-130</name>
    <dbReference type="NCBI Taxonomy" id="1357510"/>
    <lineage>
        <taxon>Bacteria</taxon>
        <taxon>Bacillati</taxon>
        <taxon>Cyanobacteriota</taxon>
        <taxon>Cyanophyceae</taxon>
        <taxon>Nostocales</taxon>
        <taxon>Nostocaceae</taxon>
        <taxon>Nostoc</taxon>
    </lineage>
</organism>
<gene>
    <name evidence="1" type="ORF">H6G74_01940</name>
</gene>
<comment type="caution">
    <text evidence="1">The sequence shown here is derived from an EMBL/GenBank/DDBJ whole genome shotgun (WGS) entry which is preliminary data.</text>
</comment>
<keyword evidence="2" id="KW-1185">Reference proteome</keyword>
<evidence type="ECO:0008006" key="3">
    <source>
        <dbReference type="Google" id="ProtNLM"/>
    </source>
</evidence>
<proteinExistence type="predicted"/>
<reference evidence="1 2" key="1">
    <citation type="journal article" date="2020" name="ISME J.">
        <title>Comparative genomics reveals insights into cyanobacterial evolution and habitat adaptation.</title>
        <authorList>
            <person name="Chen M.Y."/>
            <person name="Teng W.K."/>
            <person name="Zhao L."/>
            <person name="Hu C.X."/>
            <person name="Zhou Y.K."/>
            <person name="Han B.P."/>
            <person name="Song L.R."/>
            <person name="Shu W.S."/>
        </authorList>
    </citation>
    <scope>NUCLEOTIDE SEQUENCE [LARGE SCALE GENOMIC DNA]</scope>
    <source>
        <strain evidence="1 2">FACHB-130</strain>
    </source>
</reference>
<name>A0ABR8FP45_9NOSO</name>